<dbReference type="EMBL" id="JH993925">
    <property type="protein sequence ID" value="ELQ75788.1"/>
    <property type="molecule type" value="Genomic_DNA"/>
</dbReference>
<evidence type="ECO:0000313" key="1">
    <source>
        <dbReference type="EMBL" id="ELQ75788.1"/>
    </source>
</evidence>
<sequence length="161" mass="18354">MCLRHPCIQMDEKISSEFFGLLFNLCIKSTTSPYSLGESIGNRLADDFILHTGISRKLSIDEFVHTVQNDFFPHYFSYSPKRRGNVLLFKHFNVFAHMRDAKGALNVFAGILNVIGACLCDDISVKAEDGNVNERGIVFNDRKNEKMKFYNVEMQNDDTST</sequence>
<evidence type="ECO:0000313" key="2">
    <source>
        <dbReference type="Proteomes" id="UP000011185"/>
    </source>
</evidence>
<dbReference type="InterPro" id="IPR024096">
    <property type="entry name" value="NO_sig/Golgi_transp_ligand-bd"/>
</dbReference>
<dbReference type="VEuPathDB" id="MicrosporidiaDB:THOM_1249"/>
<gene>
    <name evidence="1" type="ORF">THOM_1249</name>
</gene>
<dbReference type="InParanoid" id="L7JWE4"/>
<dbReference type="SUPFAM" id="SSF111126">
    <property type="entry name" value="Ligand-binding domain in the NO signalling and Golgi transport"/>
    <property type="match status" value="1"/>
</dbReference>
<dbReference type="OMA" id="DDFILHT"/>
<name>L7JWE4_TRAHO</name>
<reference evidence="1 2" key="1">
    <citation type="journal article" date="2012" name="PLoS Pathog.">
        <title>The genome of the obligate intracellular parasite Trachipleistophora hominis: new insights into microsporidian genome dynamics and reductive evolution.</title>
        <authorList>
            <person name="Heinz E."/>
            <person name="Williams T.A."/>
            <person name="Nakjang S."/>
            <person name="Noel C.J."/>
            <person name="Swan D.C."/>
            <person name="Goldberg A.V."/>
            <person name="Harris S.R."/>
            <person name="Weinmaier T."/>
            <person name="Markert S."/>
            <person name="Becher D."/>
            <person name="Bernhardt J."/>
            <person name="Dagan T."/>
            <person name="Hacker C."/>
            <person name="Lucocq J.M."/>
            <person name="Schweder T."/>
            <person name="Rattei T."/>
            <person name="Hall N."/>
            <person name="Hirt R.P."/>
            <person name="Embley T.M."/>
        </authorList>
    </citation>
    <scope>NUCLEOTIDE SEQUENCE [LARGE SCALE GENOMIC DNA]</scope>
</reference>
<accession>L7JWE4</accession>
<dbReference type="AlphaFoldDB" id="L7JWE4"/>
<dbReference type="Proteomes" id="UP000011185">
    <property type="component" value="Unassembled WGS sequence"/>
</dbReference>
<proteinExistence type="predicted"/>
<protein>
    <submittedName>
        <fullName evidence="1">Putative Heme NO binding protein</fullName>
    </submittedName>
</protein>
<organism evidence="1 2">
    <name type="scientific">Trachipleistophora hominis</name>
    <name type="common">Microsporidian parasite</name>
    <dbReference type="NCBI Taxonomy" id="72359"/>
    <lineage>
        <taxon>Eukaryota</taxon>
        <taxon>Fungi</taxon>
        <taxon>Fungi incertae sedis</taxon>
        <taxon>Microsporidia</taxon>
        <taxon>Pleistophoridae</taxon>
        <taxon>Trachipleistophora</taxon>
    </lineage>
</organism>
<keyword evidence="2" id="KW-1185">Reference proteome</keyword>
<dbReference type="STRING" id="72359.L7JWE4"/>
<dbReference type="HOGENOM" id="CLU_1723710_0_0_1"/>
<dbReference type="Gene3D" id="3.30.1380.20">
    <property type="entry name" value="Trafficking protein particle complex subunit 3"/>
    <property type="match status" value="1"/>
</dbReference>
<dbReference type="OrthoDB" id="10262857at2759"/>